<sequence length="60" mass="6852">MLDHYDVRGRRIEFGIRPAVPQPPRRRILDVLTSLLNAAADLDSMVWAAKYQAAHAELEH</sequence>
<reference evidence="2" key="1">
    <citation type="journal article" date="2019" name="Int. J. Syst. Evol. Microbiol.">
        <title>The Global Catalogue of Microorganisms (GCM) 10K type strain sequencing project: providing services to taxonomists for standard genome sequencing and annotation.</title>
        <authorList>
            <consortium name="The Broad Institute Genomics Platform"/>
            <consortium name="The Broad Institute Genome Sequencing Center for Infectious Disease"/>
            <person name="Wu L."/>
            <person name="Ma J."/>
        </authorList>
    </citation>
    <scope>NUCLEOTIDE SEQUENCE [LARGE SCALE GENOMIC DNA]</scope>
    <source>
        <strain evidence="2">JCM 17688</strain>
    </source>
</reference>
<dbReference type="EMBL" id="BAABFR010000008">
    <property type="protein sequence ID" value="GAA4385793.1"/>
    <property type="molecule type" value="Genomic_DNA"/>
</dbReference>
<name>A0ABP8J693_9ACTN</name>
<proteinExistence type="predicted"/>
<keyword evidence="2" id="KW-1185">Reference proteome</keyword>
<organism evidence="1 2">
    <name type="scientific">Tsukamurella soli</name>
    <dbReference type="NCBI Taxonomy" id="644556"/>
    <lineage>
        <taxon>Bacteria</taxon>
        <taxon>Bacillati</taxon>
        <taxon>Actinomycetota</taxon>
        <taxon>Actinomycetes</taxon>
        <taxon>Mycobacteriales</taxon>
        <taxon>Tsukamurellaceae</taxon>
        <taxon>Tsukamurella</taxon>
    </lineage>
</organism>
<dbReference type="RefSeq" id="WP_344991188.1">
    <property type="nucleotide sequence ID" value="NZ_BAABFR010000008.1"/>
</dbReference>
<evidence type="ECO:0000313" key="2">
    <source>
        <dbReference type="Proteomes" id="UP001500635"/>
    </source>
</evidence>
<evidence type="ECO:0000313" key="1">
    <source>
        <dbReference type="EMBL" id="GAA4385793.1"/>
    </source>
</evidence>
<accession>A0ABP8J693</accession>
<dbReference type="Proteomes" id="UP001500635">
    <property type="component" value="Unassembled WGS sequence"/>
</dbReference>
<comment type="caution">
    <text evidence="1">The sequence shown here is derived from an EMBL/GenBank/DDBJ whole genome shotgun (WGS) entry which is preliminary data.</text>
</comment>
<gene>
    <name evidence="1" type="ORF">GCM10023147_07980</name>
</gene>
<protein>
    <submittedName>
        <fullName evidence="1">Uncharacterized protein</fullName>
    </submittedName>
</protein>